<dbReference type="RefSeq" id="WP_039609710.1">
    <property type="nucleotide sequence ID" value="NZ_JWIC01000006.1"/>
</dbReference>
<sequence>MKVLNSLVMIVTLGASLVAAAQDYSFAVLKSGVKQDLEQLIDNPNNFVRESDHVFGGSMLYLKHTSSTANIFKQYGVANNHQHDSRYISSVADLISVGESFDSYFQCVQFVRALSNAGHTSKWKWSGAKLNSSMYLKWRIIAKFKSDGTYWQPGDSGAPGHVAIALGSNANGVYVIDQNWEGNGYSTYGKVAVHLIPWSEASKYSLLTIPKG</sequence>
<dbReference type="OrthoDB" id="9898127at2"/>
<feature type="signal peptide" evidence="1">
    <location>
        <begin position="1"/>
        <end position="21"/>
    </location>
</feature>
<evidence type="ECO:0000256" key="1">
    <source>
        <dbReference type="SAM" id="SignalP"/>
    </source>
</evidence>
<protein>
    <recommendedName>
        <fullName evidence="2">Peptidase C51 domain-containing protein</fullName>
    </recommendedName>
</protein>
<dbReference type="PROSITE" id="PS50911">
    <property type="entry name" value="CHAP"/>
    <property type="match status" value="1"/>
</dbReference>
<dbReference type="NCBIfam" id="NF033857">
    <property type="entry name" value="BPSL0067_fam"/>
    <property type="match status" value="1"/>
</dbReference>
<dbReference type="AlphaFoldDB" id="A0A0C1MPW0"/>
<accession>A0A0C1MPW0</accession>
<organism evidence="3 4">
    <name type="scientific">Pseudoalteromonas luteoviolacea</name>
    <dbReference type="NCBI Taxonomy" id="43657"/>
    <lineage>
        <taxon>Bacteria</taxon>
        <taxon>Pseudomonadati</taxon>
        <taxon>Pseudomonadota</taxon>
        <taxon>Gammaproteobacteria</taxon>
        <taxon>Alteromonadales</taxon>
        <taxon>Pseudoalteromonadaceae</taxon>
        <taxon>Pseudoalteromonas</taxon>
    </lineage>
</organism>
<evidence type="ECO:0000313" key="4">
    <source>
        <dbReference type="Proteomes" id="UP000031327"/>
    </source>
</evidence>
<dbReference type="InterPro" id="IPR047746">
    <property type="entry name" value="Dae2/Tae2-like"/>
</dbReference>
<evidence type="ECO:0000313" key="3">
    <source>
        <dbReference type="EMBL" id="KID56643.1"/>
    </source>
</evidence>
<reference evidence="3 4" key="1">
    <citation type="submission" date="2014-12" db="EMBL/GenBank/DDBJ databases">
        <title>Draft Genome Sequence of Pseudoalteromonas luteoviolacea HI1.</title>
        <authorList>
            <person name="Asahina A.Y."/>
            <person name="Hadfield M.G."/>
        </authorList>
    </citation>
    <scope>NUCLEOTIDE SEQUENCE [LARGE SCALE GENOMIC DNA]</scope>
    <source>
        <strain evidence="3 4">HI1</strain>
    </source>
</reference>
<name>A0A0C1MPW0_9GAMM</name>
<dbReference type="InterPro" id="IPR038765">
    <property type="entry name" value="Papain-like_cys_pep_sf"/>
</dbReference>
<dbReference type="InterPro" id="IPR007921">
    <property type="entry name" value="CHAP_dom"/>
</dbReference>
<feature type="domain" description="Peptidase C51" evidence="2">
    <location>
        <begin position="82"/>
        <end position="208"/>
    </location>
</feature>
<feature type="chain" id="PRO_5002135572" description="Peptidase C51 domain-containing protein" evidence="1">
    <location>
        <begin position="22"/>
        <end position="212"/>
    </location>
</feature>
<keyword evidence="1" id="KW-0732">Signal</keyword>
<proteinExistence type="predicted"/>
<comment type="caution">
    <text evidence="3">The sequence shown here is derived from an EMBL/GenBank/DDBJ whole genome shotgun (WGS) entry which is preliminary data.</text>
</comment>
<gene>
    <name evidence="3" type="ORF">JF50_11995</name>
</gene>
<dbReference type="Proteomes" id="UP000031327">
    <property type="component" value="Unassembled WGS sequence"/>
</dbReference>
<evidence type="ECO:0000259" key="2">
    <source>
        <dbReference type="PROSITE" id="PS50911"/>
    </source>
</evidence>
<dbReference type="EMBL" id="JWIC01000006">
    <property type="protein sequence ID" value="KID56643.1"/>
    <property type="molecule type" value="Genomic_DNA"/>
</dbReference>
<dbReference type="SUPFAM" id="SSF54001">
    <property type="entry name" value="Cysteine proteinases"/>
    <property type="match status" value="1"/>
</dbReference>